<evidence type="ECO:0000313" key="3">
    <source>
        <dbReference type="EMBL" id="ETX29210.1"/>
    </source>
</evidence>
<comment type="caution">
    <text evidence="3">The sequence shown here is derived from an EMBL/GenBank/DDBJ whole genome shotgun (WGS) entry which is preliminary data.</text>
</comment>
<evidence type="ECO:0000313" key="4">
    <source>
        <dbReference type="Proteomes" id="UP000023430"/>
    </source>
</evidence>
<organism evidence="3 4">
    <name type="scientific">Roseivivax isoporae LMG 25204</name>
    <dbReference type="NCBI Taxonomy" id="1449351"/>
    <lineage>
        <taxon>Bacteria</taxon>
        <taxon>Pseudomonadati</taxon>
        <taxon>Pseudomonadota</taxon>
        <taxon>Alphaproteobacteria</taxon>
        <taxon>Rhodobacterales</taxon>
        <taxon>Roseobacteraceae</taxon>
        <taxon>Roseivivax</taxon>
    </lineage>
</organism>
<evidence type="ECO:0000256" key="1">
    <source>
        <dbReference type="SAM" id="SignalP"/>
    </source>
</evidence>
<reference evidence="3 4" key="1">
    <citation type="submission" date="2014-01" db="EMBL/GenBank/DDBJ databases">
        <title>Roseivivax isoporae LMG 25204 Genome Sequencing.</title>
        <authorList>
            <person name="Lai Q."/>
            <person name="Li G."/>
            <person name="Shao Z."/>
        </authorList>
    </citation>
    <scope>NUCLEOTIDE SEQUENCE [LARGE SCALE GENOMIC DNA]</scope>
    <source>
        <strain evidence="3 4">LMG 25204</strain>
    </source>
</reference>
<dbReference type="EMBL" id="JAME01000011">
    <property type="protein sequence ID" value="ETX29210.1"/>
    <property type="molecule type" value="Genomic_DNA"/>
</dbReference>
<sequence length="278" mass="29813">MALFLRVLALVLLGAAPLAAKGACTAIDYRALPLPAAPGDPARAALRLAYPDIAFSADGAQLSVGGGAPIPWDDGADLAPAERLERGSVRAQFHDPYPLAFDLAARSVPWNDPGRVRNDTFFRALWGATRDEVRAHLVAVADPPLGAPVTVTTRRNVACQLRAALAEAARAGPGTAEAFRAPGGGFNWRVIAGTDRLSAHSFGIAVDLDPATGPYWRWSGGRQGAAGGYDNRMPQDVVEAMERRGFIWGGKWHHFDAMHFEYRPELILHARLVAGRRP</sequence>
<protein>
    <recommendedName>
        <fullName evidence="2">Peptidase M15C domain-containing protein</fullName>
    </recommendedName>
</protein>
<dbReference type="eggNOG" id="COG0791">
    <property type="taxonomic scope" value="Bacteria"/>
</dbReference>
<keyword evidence="4" id="KW-1185">Reference proteome</keyword>
<feature type="chain" id="PRO_5004978000" description="Peptidase M15C domain-containing protein" evidence="1">
    <location>
        <begin position="21"/>
        <end position="278"/>
    </location>
</feature>
<proteinExistence type="predicted"/>
<dbReference type="Pfam" id="PF13539">
    <property type="entry name" value="Peptidase_M15_4"/>
    <property type="match status" value="1"/>
</dbReference>
<accession>X7F8S5</accession>
<dbReference type="InterPro" id="IPR039561">
    <property type="entry name" value="Peptidase_M15C"/>
</dbReference>
<gene>
    <name evidence="3" type="ORF">RISW2_02020</name>
</gene>
<dbReference type="STRING" id="1449351.RISW2_02020"/>
<evidence type="ECO:0000259" key="2">
    <source>
        <dbReference type="Pfam" id="PF13539"/>
    </source>
</evidence>
<dbReference type="SUPFAM" id="SSF55166">
    <property type="entry name" value="Hedgehog/DD-peptidase"/>
    <property type="match status" value="1"/>
</dbReference>
<dbReference type="Proteomes" id="UP000023430">
    <property type="component" value="Unassembled WGS sequence"/>
</dbReference>
<dbReference type="RefSeq" id="WP_051491893.1">
    <property type="nucleotide sequence ID" value="NZ_JAME01000011.1"/>
</dbReference>
<dbReference type="PATRIC" id="fig|1449351.3.peg.1808"/>
<feature type="signal peptide" evidence="1">
    <location>
        <begin position="1"/>
        <end position="20"/>
    </location>
</feature>
<feature type="domain" description="Peptidase M15C" evidence="2">
    <location>
        <begin position="193"/>
        <end position="262"/>
    </location>
</feature>
<keyword evidence="1" id="KW-0732">Signal</keyword>
<dbReference type="AlphaFoldDB" id="X7F8S5"/>
<dbReference type="OrthoDB" id="9799970at2"/>
<name>X7F8S5_9RHOB</name>
<dbReference type="Gene3D" id="3.30.1380.10">
    <property type="match status" value="1"/>
</dbReference>
<dbReference type="GO" id="GO:0008233">
    <property type="term" value="F:peptidase activity"/>
    <property type="evidence" value="ECO:0007669"/>
    <property type="project" value="InterPro"/>
</dbReference>
<dbReference type="InterPro" id="IPR009045">
    <property type="entry name" value="Zn_M74/Hedgehog-like"/>
</dbReference>